<evidence type="ECO:0000259" key="10">
    <source>
        <dbReference type="PROSITE" id="PS51378"/>
    </source>
</evidence>
<feature type="domain" description="Invertebrate defensins family profile" evidence="10">
    <location>
        <begin position="43"/>
        <end position="91"/>
    </location>
</feature>
<feature type="domain" description="Invertebrate defensins family profile" evidence="10">
    <location>
        <begin position="140"/>
        <end position="188"/>
    </location>
</feature>
<evidence type="ECO:0000313" key="12">
    <source>
        <dbReference type="Proteomes" id="UP001154078"/>
    </source>
</evidence>
<dbReference type="GO" id="GO:0005615">
    <property type="term" value="C:extracellular space"/>
    <property type="evidence" value="ECO:0007669"/>
    <property type="project" value="TreeGrafter"/>
</dbReference>
<dbReference type="InterPro" id="IPR036574">
    <property type="entry name" value="Scorpion_toxin-like_sf"/>
</dbReference>
<dbReference type="Proteomes" id="UP001154078">
    <property type="component" value="Chromosome 3"/>
</dbReference>
<keyword evidence="12" id="KW-1185">Reference proteome</keyword>
<evidence type="ECO:0000256" key="1">
    <source>
        <dbReference type="ARBA" id="ARBA00004613"/>
    </source>
</evidence>
<feature type="chain" id="PRO_5040165960" description="Invertebrate defensins family profile domain-containing protein" evidence="9">
    <location>
        <begin position="23"/>
        <end position="188"/>
    </location>
</feature>
<dbReference type="GO" id="GO:0045087">
    <property type="term" value="P:innate immune response"/>
    <property type="evidence" value="ECO:0007669"/>
    <property type="project" value="UniProtKB-KW"/>
</dbReference>
<keyword evidence="2" id="KW-0964">Secreted</keyword>
<evidence type="ECO:0000313" key="11">
    <source>
        <dbReference type="EMBL" id="CAH0553619.1"/>
    </source>
</evidence>
<keyword evidence="8" id="KW-1015">Disulfide bond</keyword>
<proteinExistence type="predicted"/>
<dbReference type="AlphaFoldDB" id="A0A9P0FGG9"/>
<keyword evidence="7" id="KW-0044">Antibiotic</keyword>
<feature type="signal peptide" evidence="9">
    <location>
        <begin position="1"/>
        <end position="22"/>
    </location>
</feature>
<dbReference type="SMART" id="SM00505">
    <property type="entry name" value="Knot1"/>
    <property type="match status" value="2"/>
</dbReference>
<dbReference type="InterPro" id="IPR003614">
    <property type="entry name" value="Knottins"/>
</dbReference>
<sequence length="188" mass="20358">MKTSNIFVICVIFSTLILNAYSAPLSDLEDEEYRLDHVGRVKRVTCDVLSGSISILGSGGQLNHTACALHCLTKGKKGGHCNSNAVCRLNKHYKKIKMKTSNNFVICVIFSTLILNAYSAPLSDLEDEEYRLDHVGRVKRVTCDVLSGSISILGSGGQLNHTACALHCLTKGKKGGHCDSNAVCVCRN</sequence>
<dbReference type="PANTHER" id="PTHR13645">
    <property type="entry name" value="DEFENSIN"/>
    <property type="match status" value="1"/>
</dbReference>
<evidence type="ECO:0000256" key="6">
    <source>
        <dbReference type="ARBA" id="ARBA00022940"/>
    </source>
</evidence>
<evidence type="ECO:0000256" key="3">
    <source>
        <dbReference type="ARBA" id="ARBA00022529"/>
    </source>
</evidence>
<keyword evidence="5" id="KW-0391">Immunity</keyword>
<keyword evidence="3" id="KW-0929">Antimicrobial</keyword>
<dbReference type="PANTHER" id="PTHR13645:SF0">
    <property type="entry name" value="DEFENSIN"/>
    <property type="match status" value="1"/>
</dbReference>
<evidence type="ECO:0000256" key="9">
    <source>
        <dbReference type="SAM" id="SignalP"/>
    </source>
</evidence>
<evidence type="ECO:0000256" key="7">
    <source>
        <dbReference type="ARBA" id="ARBA00023022"/>
    </source>
</evidence>
<keyword evidence="6" id="KW-0211">Defensin</keyword>
<comment type="subcellular location">
    <subcellularLocation>
        <location evidence="1">Secreted</location>
    </subcellularLocation>
</comment>
<dbReference type="Gene3D" id="3.30.30.10">
    <property type="entry name" value="Knottin, scorpion toxin-like"/>
    <property type="match status" value="2"/>
</dbReference>
<gene>
    <name evidence="11" type="ORF">MELIAE_LOCUS5569</name>
</gene>
<keyword evidence="4" id="KW-0399">Innate immunity</keyword>
<dbReference type="PROSITE" id="PS51378">
    <property type="entry name" value="INVERT_DEFENSINS"/>
    <property type="match status" value="2"/>
</dbReference>
<evidence type="ECO:0000256" key="5">
    <source>
        <dbReference type="ARBA" id="ARBA00022859"/>
    </source>
</evidence>
<reference evidence="11" key="1">
    <citation type="submission" date="2021-12" db="EMBL/GenBank/DDBJ databases">
        <authorList>
            <person name="King R."/>
        </authorList>
    </citation>
    <scope>NUCLEOTIDE SEQUENCE</scope>
</reference>
<dbReference type="GO" id="GO:0006959">
    <property type="term" value="P:humoral immune response"/>
    <property type="evidence" value="ECO:0007669"/>
    <property type="project" value="TreeGrafter"/>
</dbReference>
<dbReference type="EMBL" id="OV121134">
    <property type="protein sequence ID" value="CAH0553619.1"/>
    <property type="molecule type" value="Genomic_DNA"/>
</dbReference>
<dbReference type="CDD" id="cd21806">
    <property type="entry name" value="DEFL_defensin-like"/>
    <property type="match status" value="2"/>
</dbReference>
<dbReference type="Pfam" id="PF01097">
    <property type="entry name" value="Defensin_2"/>
    <property type="match status" value="2"/>
</dbReference>
<name>A0A9P0FGG9_BRAAE</name>
<protein>
    <recommendedName>
        <fullName evidence="10">Invertebrate defensins family profile domain-containing protein</fullName>
    </recommendedName>
</protein>
<dbReference type="GO" id="GO:0042742">
    <property type="term" value="P:defense response to bacterium"/>
    <property type="evidence" value="ECO:0007669"/>
    <property type="project" value="UniProtKB-KW"/>
</dbReference>
<organism evidence="11 12">
    <name type="scientific">Brassicogethes aeneus</name>
    <name type="common">Rape pollen beetle</name>
    <name type="synonym">Meligethes aeneus</name>
    <dbReference type="NCBI Taxonomy" id="1431903"/>
    <lineage>
        <taxon>Eukaryota</taxon>
        <taxon>Metazoa</taxon>
        <taxon>Ecdysozoa</taxon>
        <taxon>Arthropoda</taxon>
        <taxon>Hexapoda</taxon>
        <taxon>Insecta</taxon>
        <taxon>Pterygota</taxon>
        <taxon>Neoptera</taxon>
        <taxon>Endopterygota</taxon>
        <taxon>Coleoptera</taxon>
        <taxon>Polyphaga</taxon>
        <taxon>Cucujiformia</taxon>
        <taxon>Nitidulidae</taxon>
        <taxon>Meligethinae</taxon>
        <taxon>Brassicogethes</taxon>
    </lineage>
</organism>
<accession>A0A9P0FGG9</accession>
<evidence type="ECO:0000256" key="2">
    <source>
        <dbReference type="ARBA" id="ARBA00022525"/>
    </source>
</evidence>
<evidence type="ECO:0000256" key="8">
    <source>
        <dbReference type="ARBA" id="ARBA00023157"/>
    </source>
</evidence>
<dbReference type="InterPro" id="IPR001542">
    <property type="entry name" value="Defensin_invertebrate/fungal"/>
</dbReference>
<evidence type="ECO:0000256" key="4">
    <source>
        <dbReference type="ARBA" id="ARBA00022588"/>
    </source>
</evidence>
<keyword evidence="9" id="KW-0732">Signal</keyword>
<dbReference type="OrthoDB" id="10038290at2759"/>
<dbReference type="SUPFAM" id="SSF57095">
    <property type="entry name" value="Scorpion toxin-like"/>
    <property type="match status" value="2"/>
</dbReference>